<dbReference type="InterPro" id="IPR036236">
    <property type="entry name" value="Znf_C2H2_sf"/>
</dbReference>
<evidence type="ECO:0000256" key="2">
    <source>
        <dbReference type="ARBA" id="ARBA00006991"/>
    </source>
</evidence>
<evidence type="ECO:0000256" key="9">
    <source>
        <dbReference type="ARBA" id="ARBA00023163"/>
    </source>
</evidence>
<evidence type="ECO:0000313" key="13">
    <source>
        <dbReference type="EMBL" id="KAH9368994.1"/>
    </source>
</evidence>
<dbReference type="GO" id="GO:0000978">
    <property type="term" value="F:RNA polymerase II cis-regulatory region sequence-specific DNA binding"/>
    <property type="evidence" value="ECO:0007669"/>
    <property type="project" value="TreeGrafter"/>
</dbReference>
<dbReference type="SUPFAM" id="SSF57667">
    <property type="entry name" value="beta-beta-alpha zinc fingers"/>
    <property type="match status" value="9"/>
</dbReference>
<feature type="domain" description="C2H2-type" evidence="12">
    <location>
        <begin position="187"/>
        <end position="214"/>
    </location>
</feature>
<organism evidence="13 14">
    <name type="scientific">Haemaphysalis longicornis</name>
    <name type="common">Bush tick</name>
    <dbReference type="NCBI Taxonomy" id="44386"/>
    <lineage>
        <taxon>Eukaryota</taxon>
        <taxon>Metazoa</taxon>
        <taxon>Ecdysozoa</taxon>
        <taxon>Arthropoda</taxon>
        <taxon>Chelicerata</taxon>
        <taxon>Arachnida</taxon>
        <taxon>Acari</taxon>
        <taxon>Parasitiformes</taxon>
        <taxon>Ixodida</taxon>
        <taxon>Ixodoidea</taxon>
        <taxon>Ixodidae</taxon>
        <taxon>Haemaphysalinae</taxon>
        <taxon>Haemaphysalis</taxon>
    </lineage>
</organism>
<dbReference type="FunFam" id="3.30.160.60:FF:001217">
    <property type="entry name" value="zinc finger protein 319"/>
    <property type="match status" value="1"/>
</dbReference>
<keyword evidence="14" id="KW-1185">Reference proteome</keyword>
<feature type="domain" description="C2H2-type" evidence="12">
    <location>
        <begin position="507"/>
        <end position="534"/>
    </location>
</feature>
<dbReference type="PROSITE" id="PS50157">
    <property type="entry name" value="ZINC_FINGER_C2H2_2"/>
    <property type="match status" value="16"/>
</dbReference>
<keyword evidence="9" id="KW-0804">Transcription</keyword>
<feature type="domain" description="C2H2-type" evidence="12">
    <location>
        <begin position="344"/>
        <end position="371"/>
    </location>
</feature>
<dbReference type="InterPro" id="IPR013087">
    <property type="entry name" value="Znf_C2H2_type"/>
</dbReference>
<feature type="domain" description="C2H2-type" evidence="12">
    <location>
        <begin position="260"/>
        <end position="287"/>
    </location>
</feature>
<dbReference type="FunFam" id="3.30.160.60:FF:001557">
    <property type="entry name" value="Transcription factor E4F1"/>
    <property type="match status" value="1"/>
</dbReference>
<evidence type="ECO:0000256" key="6">
    <source>
        <dbReference type="ARBA" id="ARBA00022833"/>
    </source>
</evidence>
<keyword evidence="3" id="KW-0479">Metal-binding</keyword>
<dbReference type="PANTHER" id="PTHR24376">
    <property type="entry name" value="ZINC FINGER PROTEIN"/>
    <property type="match status" value="1"/>
</dbReference>
<dbReference type="GO" id="GO:0008270">
    <property type="term" value="F:zinc ion binding"/>
    <property type="evidence" value="ECO:0007669"/>
    <property type="project" value="UniProtKB-KW"/>
</dbReference>
<evidence type="ECO:0000259" key="12">
    <source>
        <dbReference type="PROSITE" id="PS50157"/>
    </source>
</evidence>
<dbReference type="FunFam" id="3.30.160.60:FF:000096">
    <property type="entry name" value="Zinc finger and BTB domain-containing protein 18 isoform 1"/>
    <property type="match status" value="1"/>
</dbReference>
<dbReference type="AlphaFoldDB" id="A0A9J6G0N6"/>
<dbReference type="EMBL" id="JABSTR010000004">
    <property type="protein sequence ID" value="KAH9368994.1"/>
    <property type="molecule type" value="Genomic_DNA"/>
</dbReference>
<keyword evidence="7" id="KW-0805">Transcription regulation</keyword>
<evidence type="ECO:0000313" key="14">
    <source>
        <dbReference type="Proteomes" id="UP000821853"/>
    </source>
</evidence>
<dbReference type="GO" id="GO:0001228">
    <property type="term" value="F:DNA-binding transcription activator activity, RNA polymerase II-specific"/>
    <property type="evidence" value="ECO:0007669"/>
    <property type="project" value="TreeGrafter"/>
</dbReference>
<dbReference type="GO" id="GO:0005634">
    <property type="term" value="C:nucleus"/>
    <property type="evidence" value="ECO:0007669"/>
    <property type="project" value="UniProtKB-SubCell"/>
</dbReference>
<dbReference type="FunFam" id="3.30.160.60:FF:000145">
    <property type="entry name" value="Zinc finger protein 574"/>
    <property type="match status" value="1"/>
</dbReference>
<keyword evidence="4" id="KW-0677">Repeat</keyword>
<dbReference type="SMART" id="SM00355">
    <property type="entry name" value="ZnF_C2H2"/>
    <property type="match status" value="17"/>
</dbReference>
<dbReference type="FunFam" id="3.30.160.60:FF:000624">
    <property type="entry name" value="zinc finger protein 697"/>
    <property type="match status" value="1"/>
</dbReference>
<dbReference type="Pfam" id="PF00096">
    <property type="entry name" value="zf-C2H2"/>
    <property type="match status" value="8"/>
</dbReference>
<gene>
    <name evidence="13" type="ORF">HPB48_002660</name>
</gene>
<feature type="domain" description="C2H2-type" evidence="12">
    <location>
        <begin position="372"/>
        <end position="399"/>
    </location>
</feature>
<protein>
    <recommendedName>
        <fullName evidence="12">C2H2-type domain-containing protein</fullName>
    </recommendedName>
</protein>
<reference evidence="13 14" key="1">
    <citation type="journal article" date="2020" name="Cell">
        <title>Large-Scale Comparative Analyses of Tick Genomes Elucidate Their Genetic Diversity and Vector Capacities.</title>
        <authorList>
            <consortium name="Tick Genome and Microbiome Consortium (TIGMIC)"/>
            <person name="Jia N."/>
            <person name="Wang J."/>
            <person name="Shi W."/>
            <person name="Du L."/>
            <person name="Sun Y."/>
            <person name="Zhan W."/>
            <person name="Jiang J.F."/>
            <person name="Wang Q."/>
            <person name="Zhang B."/>
            <person name="Ji P."/>
            <person name="Bell-Sakyi L."/>
            <person name="Cui X.M."/>
            <person name="Yuan T.T."/>
            <person name="Jiang B.G."/>
            <person name="Yang W.F."/>
            <person name="Lam T.T."/>
            <person name="Chang Q.C."/>
            <person name="Ding S.J."/>
            <person name="Wang X.J."/>
            <person name="Zhu J.G."/>
            <person name="Ruan X.D."/>
            <person name="Zhao L."/>
            <person name="Wei J.T."/>
            <person name="Ye R.Z."/>
            <person name="Que T.C."/>
            <person name="Du C.H."/>
            <person name="Zhou Y.H."/>
            <person name="Cheng J.X."/>
            <person name="Dai P.F."/>
            <person name="Guo W.B."/>
            <person name="Han X.H."/>
            <person name="Huang E.J."/>
            <person name="Li L.F."/>
            <person name="Wei W."/>
            <person name="Gao Y.C."/>
            <person name="Liu J.Z."/>
            <person name="Shao H.Z."/>
            <person name="Wang X."/>
            <person name="Wang C.C."/>
            <person name="Yang T.C."/>
            <person name="Huo Q.B."/>
            <person name="Li W."/>
            <person name="Chen H.Y."/>
            <person name="Chen S.E."/>
            <person name="Zhou L.G."/>
            <person name="Ni X.B."/>
            <person name="Tian J.H."/>
            <person name="Sheng Y."/>
            <person name="Liu T."/>
            <person name="Pan Y.S."/>
            <person name="Xia L.Y."/>
            <person name="Li J."/>
            <person name="Zhao F."/>
            <person name="Cao W.C."/>
        </authorList>
    </citation>
    <scope>NUCLEOTIDE SEQUENCE [LARGE SCALE GENOMIC DNA]</scope>
    <source>
        <strain evidence="13">HaeL-2018</strain>
    </source>
</reference>
<evidence type="ECO:0000256" key="8">
    <source>
        <dbReference type="ARBA" id="ARBA00023125"/>
    </source>
</evidence>
<feature type="domain" description="C2H2-type" evidence="12">
    <location>
        <begin position="400"/>
        <end position="422"/>
    </location>
</feature>
<dbReference type="VEuPathDB" id="VectorBase:HLOH_048269"/>
<dbReference type="OMA" id="LFIHTGI"/>
<feature type="domain" description="C2H2-type" evidence="12">
    <location>
        <begin position="535"/>
        <end position="562"/>
    </location>
</feature>
<feature type="domain" description="C2H2-type" evidence="12">
    <location>
        <begin position="433"/>
        <end position="456"/>
    </location>
</feature>
<dbReference type="FunFam" id="3.30.160.60:FF:002075">
    <property type="entry name" value="zinc finger protein 646"/>
    <property type="match status" value="1"/>
</dbReference>
<comment type="similarity">
    <text evidence="2">Belongs to the krueppel C2H2-type zinc-finger protein family.</text>
</comment>
<feature type="domain" description="C2H2-type" evidence="12">
    <location>
        <begin position="110"/>
        <end position="138"/>
    </location>
</feature>
<evidence type="ECO:0000256" key="3">
    <source>
        <dbReference type="ARBA" id="ARBA00022723"/>
    </source>
</evidence>
<sequence>MEDLSSLVLPPSPSDQLNGDQDESYLCPLCLYSTTNAAILFRHLFIHTGTRPYCCFECGERFAIPETLRSHLTVKHPRKLPLQCDRCRSDFRSRLELCQHEVVSSLETLHYCYYCGKGFLSTSDVLQHARTSHLPSRKHECDVCGRFFPTFESISIHSVFHLRHGGPHQQAALGERYTRFHQRRRPHRCTFCPRHFLYLPSLQRHQLVHRLENSSVCRVCDRPFSLACSLRGHLREHEEELRLYAGEDLPPGGLPAEPPHECELCGKTYSTSSSLRAHRKTHSSDRPHKCDVCQKQFLRSYDLKRHLRIHTGERPFVCDVCGQGFFQSSAMRNHLRTHTGERPFSCDVCGKDFTLASTLRGHMKIHTGERPHRCALCAKSFSRPYELKTHMRIHTGERPFACGTCGLGFAQASTLRTHVRIHDQGGGTAAASFACRLCGEAFAQAADLEAHSARVHLAGGAAGPPTPPDGSPAALLLPFRCSICSKTFTRQTHLRNHMKLHLGPEPFKCEVCGQAFAQFSTLKSHLKAHMGEPSYSCSACGQHFLQFAALKAHMALHSNSDKPLATD</sequence>
<dbReference type="FunFam" id="3.30.160.60:FF:000912">
    <property type="entry name" value="Zinc finger protein 660"/>
    <property type="match status" value="1"/>
</dbReference>
<dbReference type="PANTHER" id="PTHR24376:SF216">
    <property type="entry name" value="ZINC FINGER PROTEIN 420-LIKE"/>
    <property type="match status" value="1"/>
</dbReference>
<evidence type="ECO:0000256" key="4">
    <source>
        <dbReference type="ARBA" id="ARBA00022737"/>
    </source>
</evidence>
<feature type="domain" description="C2H2-type" evidence="12">
    <location>
        <begin position="479"/>
        <end position="506"/>
    </location>
</feature>
<feature type="domain" description="C2H2-type" evidence="12">
    <location>
        <begin position="25"/>
        <end position="52"/>
    </location>
</feature>
<dbReference type="PROSITE" id="PS00028">
    <property type="entry name" value="ZINC_FINGER_C2H2_1"/>
    <property type="match status" value="15"/>
</dbReference>
<feature type="domain" description="C2H2-type" evidence="12">
    <location>
        <begin position="53"/>
        <end position="81"/>
    </location>
</feature>
<feature type="domain" description="C2H2-type" evidence="12">
    <location>
        <begin position="215"/>
        <end position="242"/>
    </location>
</feature>
<accession>A0A9J6G0N6</accession>
<dbReference type="GO" id="GO:0000122">
    <property type="term" value="P:negative regulation of transcription by RNA polymerase II"/>
    <property type="evidence" value="ECO:0007669"/>
    <property type="project" value="UniProtKB-ARBA"/>
</dbReference>
<comment type="subcellular location">
    <subcellularLocation>
        <location evidence="1">Nucleus</location>
    </subcellularLocation>
</comment>
<dbReference type="GO" id="GO:0045595">
    <property type="term" value="P:regulation of cell differentiation"/>
    <property type="evidence" value="ECO:0007669"/>
    <property type="project" value="UniProtKB-ARBA"/>
</dbReference>
<dbReference type="Gene3D" id="3.30.160.60">
    <property type="entry name" value="Classic Zinc Finger"/>
    <property type="match status" value="12"/>
</dbReference>
<keyword evidence="10" id="KW-0539">Nucleus</keyword>
<keyword evidence="6" id="KW-0862">Zinc</keyword>
<evidence type="ECO:0000256" key="11">
    <source>
        <dbReference type="PROSITE-ProRule" id="PRU00042"/>
    </source>
</evidence>
<name>A0A9J6G0N6_HAELO</name>
<evidence type="ECO:0000256" key="5">
    <source>
        <dbReference type="ARBA" id="ARBA00022771"/>
    </source>
</evidence>
<dbReference type="FunFam" id="3.30.160.60:FF:000562">
    <property type="entry name" value="Zinc finger protein 786"/>
    <property type="match status" value="1"/>
</dbReference>
<feature type="domain" description="C2H2-type" evidence="12">
    <location>
        <begin position="139"/>
        <end position="169"/>
    </location>
</feature>
<evidence type="ECO:0000256" key="1">
    <source>
        <dbReference type="ARBA" id="ARBA00004123"/>
    </source>
</evidence>
<feature type="domain" description="C2H2-type" evidence="12">
    <location>
        <begin position="288"/>
        <end position="315"/>
    </location>
</feature>
<evidence type="ECO:0000256" key="10">
    <source>
        <dbReference type="ARBA" id="ARBA00023242"/>
    </source>
</evidence>
<feature type="domain" description="C2H2-type" evidence="12">
    <location>
        <begin position="316"/>
        <end position="343"/>
    </location>
</feature>
<comment type="caution">
    <text evidence="13">The sequence shown here is derived from an EMBL/GenBank/DDBJ whole genome shotgun (WGS) entry which is preliminary data.</text>
</comment>
<dbReference type="OrthoDB" id="1095242at2759"/>
<keyword evidence="8" id="KW-0238">DNA-binding</keyword>
<dbReference type="Proteomes" id="UP000821853">
    <property type="component" value="Chromosome 2"/>
</dbReference>
<proteinExistence type="inferred from homology"/>
<keyword evidence="5 11" id="KW-0863">Zinc-finger</keyword>
<evidence type="ECO:0000256" key="7">
    <source>
        <dbReference type="ARBA" id="ARBA00023015"/>
    </source>
</evidence>